<keyword evidence="2" id="KW-0732">Signal</keyword>
<accession>A0A1I6BDX8</accession>
<protein>
    <submittedName>
        <fullName evidence="3">Uncharacterized protein</fullName>
    </submittedName>
</protein>
<evidence type="ECO:0000256" key="2">
    <source>
        <dbReference type="SAM" id="SignalP"/>
    </source>
</evidence>
<sequence length="83" mass="8817">MKLLLCGLLWASAPVFAQTPAPAQSAEAQAVVDKATGGILPVTDSARAARKRRAVKSPTVPGKSSATRSRKLEARQRRAARKH</sequence>
<evidence type="ECO:0000313" key="4">
    <source>
        <dbReference type="Proteomes" id="UP000199029"/>
    </source>
</evidence>
<name>A0A1I6BDX8_HYMAR</name>
<dbReference type="AlphaFoldDB" id="A0A1I6BDX8"/>
<feature type="chain" id="PRO_5011527571" evidence="2">
    <location>
        <begin position="18"/>
        <end position="83"/>
    </location>
</feature>
<evidence type="ECO:0000313" key="3">
    <source>
        <dbReference type="EMBL" id="SFQ79165.1"/>
    </source>
</evidence>
<keyword evidence="4" id="KW-1185">Reference proteome</keyword>
<feature type="region of interest" description="Disordered" evidence="1">
    <location>
        <begin position="43"/>
        <end position="83"/>
    </location>
</feature>
<evidence type="ECO:0000256" key="1">
    <source>
        <dbReference type="SAM" id="MobiDB-lite"/>
    </source>
</evidence>
<feature type="signal peptide" evidence="2">
    <location>
        <begin position="1"/>
        <end position="17"/>
    </location>
</feature>
<gene>
    <name evidence="3" type="ORF">SAMN04515668_4409</name>
</gene>
<proteinExistence type="predicted"/>
<dbReference type="Proteomes" id="UP000199029">
    <property type="component" value="Unassembled WGS sequence"/>
</dbReference>
<dbReference type="EMBL" id="FOXS01000008">
    <property type="protein sequence ID" value="SFQ79165.1"/>
    <property type="molecule type" value="Genomic_DNA"/>
</dbReference>
<reference evidence="4" key="1">
    <citation type="submission" date="2016-10" db="EMBL/GenBank/DDBJ databases">
        <authorList>
            <person name="Varghese N."/>
            <person name="Submissions S."/>
        </authorList>
    </citation>
    <scope>NUCLEOTIDE SEQUENCE [LARGE SCALE GENOMIC DNA]</scope>
    <source>
        <strain evidence="4">OR362-8,ATCC BAA-1266,JCM 13504</strain>
    </source>
</reference>
<dbReference type="RefSeq" id="WP_092678335.1">
    <property type="nucleotide sequence ID" value="NZ_FOXS01000008.1"/>
</dbReference>
<organism evidence="3 4">
    <name type="scientific">Hymenobacter arizonensis</name>
    <name type="common">Siccationidurans arizonensis</name>
    <dbReference type="NCBI Taxonomy" id="1227077"/>
    <lineage>
        <taxon>Bacteria</taxon>
        <taxon>Pseudomonadati</taxon>
        <taxon>Bacteroidota</taxon>
        <taxon>Cytophagia</taxon>
        <taxon>Cytophagales</taxon>
        <taxon>Hymenobacteraceae</taxon>
        <taxon>Hymenobacter</taxon>
    </lineage>
</organism>